<proteinExistence type="predicted"/>
<reference evidence="1 2" key="1">
    <citation type="submission" date="2020-02" db="EMBL/GenBank/DDBJ databases">
        <title>Draft genome sequence of Haematococcus lacustris strain NIES-144.</title>
        <authorList>
            <person name="Morimoto D."/>
            <person name="Nakagawa S."/>
            <person name="Yoshida T."/>
            <person name="Sawayama S."/>
        </authorList>
    </citation>
    <scope>NUCLEOTIDE SEQUENCE [LARGE SCALE GENOMIC DNA]</scope>
    <source>
        <strain evidence="1 2">NIES-144</strain>
    </source>
</reference>
<organism evidence="1 2">
    <name type="scientific">Haematococcus lacustris</name>
    <name type="common">Green alga</name>
    <name type="synonym">Haematococcus pluvialis</name>
    <dbReference type="NCBI Taxonomy" id="44745"/>
    <lineage>
        <taxon>Eukaryota</taxon>
        <taxon>Viridiplantae</taxon>
        <taxon>Chlorophyta</taxon>
        <taxon>core chlorophytes</taxon>
        <taxon>Chlorophyceae</taxon>
        <taxon>CS clade</taxon>
        <taxon>Chlamydomonadales</taxon>
        <taxon>Haematococcaceae</taxon>
        <taxon>Haematococcus</taxon>
    </lineage>
</organism>
<protein>
    <recommendedName>
        <fullName evidence="3">F-box domain-containing protein</fullName>
    </recommendedName>
</protein>
<comment type="caution">
    <text evidence="1">The sequence shown here is derived from an EMBL/GenBank/DDBJ whole genome shotgun (WGS) entry which is preliminary data.</text>
</comment>
<accession>A0A699ZAA8</accession>
<dbReference type="SUPFAM" id="SSF81383">
    <property type="entry name" value="F-box domain"/>
    <property type="match status" value="1"/>
</dbReference>
<dbReference type="InterPro" id="IPR036047">
    <property type="entry name" value="F-box-like_dom_sf"/>
</dbReference>
<dbReference type="AlphaFoldDB" id="A0A699ZAA8"/>
<name>A0A699ZAA8_HAELA</name>
<dbReference type="EMBL" id="BLLF01001324">
    <property type="protein sequence ID" value="GFH18585.1"/>
    <property type="molecule type" value="Genomic_DNA"/>
</dbReference>
<evidence type="ECO:0000313" key="1">
    <source>
        <dbReference type="EMBL" id="GFH18585.1"/>
    </source>
</evidence>
<evidence type="ECO:0000313" key="2">
    <source>
        <dbReference type="Proteomes" id="UP000485058"/>
    </source>
</evidence>
<keyword evidence="2" id="KW-1185">Reference proteome</keyword>
<gene>
    <name evidence="1" type="ORF">HaLaN_15415</name>
</gene>
<dbReference type="Proteomes" id="UP000485058">
    <property type="component" value="Unassembled WGS sequence"/>
</dbReference>
<evidence type="ECO:0008006" key="3">
    <source>
        <dbReference type="Google" id="ProtNLM"/>
    </source>
</evidence>
<sequence>MLLELPTHLQTIIVSYITPVSDVQALFSTCTQLHALAQSPGVLAQWLVQRSY</sequence>